<dbReference type="SUPFAM" id="SSF52402">
    <property type="entry name" value="Adenine nucleotide alpha hydrolases-like"/>
    <property type="match status" value="1"/>
</dbReference>
<evidence type="ECO:0000313" key="4">
    <source>
        <dbReference type="EMBL" id="PRY31994.1"/>
    </source>
</evidence>
<reference evidence="4 5" key="1">
    <citation type="submission" date="2018-03" db="EMBL/GenBank/DDBJ databases">
        <title>Genomic Encyclopedia of Archaeal and Bacterial Type Strains, Phase II (KMG-II): from individual species to whole genera.</title>
        <authorList>
            <person name="Goeker M."/>
        </authorList>
    </citation>
    <scope>NUCLEOTIDE SEQUENCE [LARGE SCALE GENOMIC DNA]</scope>
    <source>
        <strain evidence="4 5">DSM 45348</strain>
    </source>
</reference>
<dbReference type="PANTHER" id="PTHR46268:SF6">
    <property type="entry name" value="UNIVERSAL STRESS PROTEIN UP12"/>
    <property type="match status" value="1"/>
</dbReference>
<dbReference type="InterPro" id="IPR006015">
    <property type="entry name" value="Universal_stress_UspA"/>
</dbReference>
<dbReference type="CDD" id="cd00293">
    <property type="entry name" value="USP-like"/>
    <property type="match status" value="1"/>
</dbReference>
<evidence type="ECO:0000313" key="5">
    <source>
        <dbReference type="Proteomes" id="UP000239209"/>
    </source>
</evidence>
<keyword evidence="5" id="KW-1185">Reference proteome</keyword>
<feature type="compositionally biased region" description="Low complexity" evidence="2">
    <location>
        <begin position="155"/>
        <end position="164"/>
    </location>
</feature>
<evidence type="ECO:0000256" key="2">
    <source>
        <dbReference type="SAM" id="MobiDB-lite"/>
    </source>
</evidence>
<name>A0A2T0SF09_9ACTN</name>
<protein>
    <submittedName>
        <fullName evidence="4">Nucleotide-binding universal stress UspA family protein</fullName>
    </submittedName>
</protein>
<dbReference type="InterPro" id="IPR014729">
    <property type="entry name" value="Rossmann-like_a/b/a_fold"/>
</dbReference>
<proteinExistence type="inferred from homology"/>
<sequence>MRQVERSPVVVGVDGSPASKAALRWALRHAGRIGADVEAVAVWTPPAAYYYGAEWAAAAYPGDELGAATETMLLDTLVEVTRDYGASVPIRPRVLRGRPAQELLRAAEGARVLVLGASRPGFLARLILGSVAHQCVHRASCPVLLVPAATAPRRPAATRPAATVRADHLRRTTS</sequence>
<gene>
    <name evidence="4" type="ORF">CLV70_102205</name>
</gene>
<comment type="caution">
    <text evidence="4">The sequence shown here is derived from an EMBL/GenBank/DDBJ whole genome shotgun (WGS) entry which is preliminary data.</text>
</comment>
<feature type="compositionally biased region" description="Basic and acidic residues" evidence="2">
    <location>
        <begin position="165"/>
        <end position="174"/>
    </location>
</feature>
<evidence type="ECO:0000256" key="1">
    <source>
        <dbReference type="ARBA" id="ARBA00008791"/>
    </source>
</evidence>
<dbReference type="InterPro" id="IPR006016">
    <property type="entry name" value="UspA"/>
</dbReference>
<evidence type="ECO:0000259" key="3">
    <source>
        <dbReference type="Pfam" id="PF00582"/>
    </source>
</evidence>
<dbReference type="PRINTS" id="PR01438">
    <property type="entry name" value="UNVRSLSTRESS"/>
</dbReference>
<feature type="domain" description="UspA" evidence="3">
    <location>
        <begin position="8"/>
        <end position="147"/>
    </location>
</feature>
<dbReference type="Pfam" id="PF00582">
    <property type="entry name" value="Usp"/>
    <property type="match status" value="1"/>
</dbReference>
<dbReference type="Proteomes" id="UP000239209">
    <property type="component" value="Unassembled WGS sequence"/>
</dbReference>
<comment type="similarity">
    <text evidence="1">Belongs to the universal stress protein A family.</text>
</comment>
<feature type="region of interest" description="Disordered" evidence="2">
    <location>
        <begin position="155"/>
        <end position="174"/>
    </location>
</feature>
<dbReference type="Gene3D" id="3.40.50.620">
    <property type="entry name" value="HUPs"/>
    <property type="match status" value="1"/>
</dbReference>
<organism evidence="4 5">
    <name type="scientific">Pseudosporangium ferrugineum</name>
    <dbReference type="NCBI Taxonomy" id="439699"/>
    <lineage>
        <taxon>Bacteria</taxon>
        <taxon>Bacillati</taxon>
        <taxon>Actinomycetota</taxon>
        <taxon>Actinomycetes</taxon>
        <taxon>Micromonosporales</taxon>
        <taxon>Micromonosporaceae</taxon>
        <taxon>Pseudosporangium</taxon>
    </lineage>
</organism>
<dbReference type="AlphaFoldDB" id="A0A2T0SF09"/>
<accession>A0A2T0SF09</accession>
<dbReference type="OrthoDB" id="6174426at2"/>
<dbReference type="PANTHER" id="PTHR46268">
    <property type="entry name" value="STRESS RESPONSE PROTEIN NHAX"/>
    <property type="match status" value="1"/>
</dbReference>
<dbReference type="RefSeq" id="WP_106125221.1">
    <property type="nucleotide sequence ID" value="NZ_PVZG01000002.1"/>
</dbReference>
<dbReference type="EMBL" id="PVZG01000002">
    <property type="protein sequence ID" value="PRY31994.1"/>
    <property type="molecule type" value="Genomic_DNA"/>
</dbReference>